<accession>A0A0U4YHK6</accession>
<evidence type="ECO:0000313" key="1">
    <source>
        <dbReference type="EMBL" id="CEG14700.1"/>
    </source>
</evidence>
<dbReference type="InterPro" id="IPR014942">
    <property type="entry name" value="AbiEii"/>
</dbReference>
<name>A0A0U4YHK6_XANCI</name>
<dbReference type="RefSeq" id="WP_058958761.1">
    <property type="nucleotide sequence ID" value="NZ_CP020883.1"/>
</dbReference>
<reference evidence="1 2" key="1">
    <citation type="submission" date="2014-09" db="EMBL/GenBank/DDBJ databases">
        <authorList>
            <person name="Regsiter A."/>
        </authorList>
    </citation>
    <scope>NUCLEOTIDE SEQUENCE [LARGE SCALE GENOMIC DNA]</scope>
</reference>
<evidence type="ECO:0000313" key="2">
    <source>
        <dbReference type="Proteomes" id="UP000052230"/>
    </source>
</evidence>
<dbReference type="EMBL" id="CCXZ01000025">
    <property type="protein sequence ID" value="CEG14700.1"/>
    <property type="molecule type" value="Genomic_DNA"/>
</dbReference>
<organism evidence="1 2">
    <name type="scientific">Xanthomonas citri pv. citri</name>
    <dbReference type="NCBI Taxonomy" id="611301"/>
    <lineage>
        <taxon>Bacteria</taxon>
        <taxon>Pseudomonadati</taxon>
        <taxon>Pseudomonadota</taxon>
        <taxon>Gammaproteobacteria</taxon>
        <taxon>Lysobacterales</taxon>
        <taxon>Lysobacteraceae</taxon>
        <taxon>Xanthomonas</taxon>
    </lineage>
</organism>
<dbReference type="AlphaFoldDB" id="A0A0U4YHK6"/>
<dbReference type="Proteomes" id="UP000052230">
    <property type="component" value="Unassembled WGS sequence"/>
</dbReference>
<comment type="caution">
    <text evidence="1">The sequence shown here is derived from an EMBL/GenBank/DDBJ whole genome shotgun (WGS) entry which is preliminary data.</text>
</comment>
<gene>
    <name evidence="1" type="ORF">XAC3562_1200022</name>
</gene>
<evidence type="ECO:0008006" key="3">
    <source>
        <dbReference type="Google" id="ProtNLM"/>
    </source>
</evidence>
<sequence length="238" mass="27046">MFDRPHHQRIAKVLHTLNSDLLSEAKCYFGGGTAIVLSLAEYRESFDIDFLCASNEGYRLLRNTVSQNGLGPLLKEPIKHLREVRADRYGIRTVLEVDGVPVKIEMVSEARIEIHGSLDPLFQVPTLSREDMYAEKLLANADRGLDKSTMSRDIIDLAMMIDHWGGIPEQAWMKSREAYGAHVVKAYQSSCELICDQTYLTDCLRKMHMDEGLLSRIPVVLGYSQRIESDPDCQRPEF</sequence>
<keyword evidence="2" id="KW-1185">Reference proteome</keyword>
<proteinExistence type="predicted"/>
<dbReference type="Pfam" id="PF08843">
    <property type="entry name" value="AbiEii"/>
    <property type="match status" value="1"/>
</dbReference>
<protein>
    <recommendedName>
        <fullName evidence="3">Nucleotidyl transferase AbiEii/AbiGii toxin family protein</fullName>
    </recommendedName>
</protein>